<dbReference type="PROSITE" id="PS50866">
    <property type="entry name" value="GOLD"/>
    <property type="match status" value="1"/>
</dbReference>
<dbReference type="PANTHER" id="PTHR22811">
    <property type="entry name" value="TRANSMEMBRANE EMP24 DOMAIN-CONTAINING PROTEIN"/>
    <property type="match status" value="1"/>
</dbReference>
<comment type="subcellular location">
    <subcellularLocation>
        <location evidence="7">Endomembrane system</location>
        <topology evidence="7">Single-pass membrane protein</topology>
    </subcellularLocation>
    <subcellularLocation>
        <location evidence="1 8">Membrane</location>
        <topology evidence="1 8">Single-pass type I membrane protein</topology>
    </subcellularLocation>
</comment>
<evidence type="ECO:0000256" key="4">
    <source>
        <dbReference type="ARBA" id="ARBA00022729"/>
    </source>
</evidence>
<evidence type="ECO:0000256" key="10">
    <source>
        <dbReference type="SAM" id="SignalP"/>
    </source>
</evidence>
<feature type="domain" description="GOLD" evidence="11">
    <location>
        <begin position="28"/>
        <end position="111"/>
    </location>
</feature>
<organism evidence="12 13">
    <name type="scientific">Pneumocystis murina (strain B123)</name>
    <name type="common">Mouse pneumocystis pneumonia agent</name>
    <name type="synonym">Pneumocystis carinii f. sp. muris</name>
    <dbReference type="NCBI Taxonomy" id="1069680"/>
    <lineage>
        <taxon>Eukaryota</taxon>
        <taxon>Fungi</taxon>
        <taxon>Dikarya</taxon>
        <taxon>Ascomycota</taxon>
        <taxon>Taphrinomycotina</taxon>
        <taxon>Pneumocystomycetes</taxon>
        <taxon>Pneumocystaceae</taxon>
        <taxon>Pneumocystis</taxon>
    </lineage>
</organism>
<keyword evidence="4 10" id="KW-0732">Signal</keyword>
<evidence type="ECO:0000313" key="12">
    <source>
        <dbReference type="EMBL" id="EMR10256.1"/>
    </source>
</evidence>
<sequence length="206" mass="23973">MQWFFLIFAFIAIVKGTTLTIQLPPNKKQCFYTFVDEVGKKVIFYFAVRSGGSFDIDYQIFDTNKNIIFNGVKEKQGDIEFNAKYKGEYMFCFSNEMSTLTDKILDFQISVENEERAVLPQGGNNVNEQTETLDEYLLRISKVFSIIRHSQKYLNLRENRNLSTVQSTEARIFWFSITESILILIVSVLQVLILKTFFTSKTILKI</sequence>
<evidence type="ECO:0000256" key="6">
    <source>
        <dbReference type="ARBA" id="ARBA00023136"/>
    </source>
</evidence>
<dbReference type="InterPro" id="IPR036598">
    <property type="entry name" value="GOLD_dom_sf"/>
</dbReference>
<evidence type="ECO:0000259" key="11">
    <source>
        <dbReference type="PROSITE" id="PS50866"/>
    </source>
</evidence>
<evidence type="ECO:0000313" key="13">
    <source>
        <dbReference type="Proteomes" id="UP000011958"/>
    </source>
</evidence>
<evidence type="ECO:0000256" key="9">
    <source>
        <dbReference type="SAM" id="Phobius"/>
    </source>
</evidence>
<evidence type="ECO:0000256" key="8">
    <source>
        <dbReference type="RuleBase" id="RU003827"/>
    </source>
</evidence>
<dbReference type="SMART" id="SM01190">
    <property type="entry name" value="EMP24_GP25L"/>
    <property type="match status" value="1"/>
</dbReference>
<proteinExistence type="inferred from homology"/>
<comment type="caution">
    <text evidence="12">The sequence shown here is derived from an EMBL/GenBank/DDBJ whole genome shotgun (WGS) entry which is preliminary data.</text>
</comment>
<evidence type="ECO:0000256" key="5">
    <source>
        <dbReference type="ARBA" id="ARBA00022989"/>
    </source>
</evidence>
<comment type="similarity">
    <text evidence="2 8">Belongs to the EMP24/GP25L family.</text>
</comment>
<feature type="chain" id="PRO_5004082408" description="GOLD domain-containing protein" evidence="10">
    <location>
        <begin position="17"/>
        <end position="206"/>
    </location>
</feature>
<protein>
    <recommendedName>
        <fullName evidence="11">GOLD domain-containing protein</fullName>
    </recommendedName>
</protein>
<dbReference type="GO" id="GO:0016020">
    <property type="term" value="C:membrane"/>
    <property type="evidence" value="ECO:0007669"/>
    <property type="project" value="UniProtKB-SubCell"/>
</dbReference>
<dbReference type="Proteomes" id="UP000011958">
    <property type="component" value="Unassembled WGS sequence"/>
</dbReference>
<dbReference type="Pfam" id="PF01105">
    <property type="entry name" value="EMP24_GP25L"/>
    <property type="match status" value="1"/>
</dbReference>
<evidence type="ECO:0000256" key="3">
    <source>
        <dbReference type="ARBA" id="ARBA00022692"/>
    </source>
</evidence>
<dbReference type="GeneID" id="19895217"/>
<dbReference type="InterPro" id="IPR009038">
    <property type="entry name" value="GOLD_dom"/>
</dbReference>
<dbReference type="AlphaFoldDB" id="M7NT57"/>
<dbReference type="GO" id="GO:0012505">
    <property type="term" value="C:endomembrane system"/>
    <property type="evidence" value="ECO:0007669"/>
    <property type="project" value="UniProtKB-SubCell"/>
</dbReference>
<dbReference type="EMBL" id="AFWA02000004">
    <property type="protein sequence ID" value="EMR10256.1"/>
    <property type="molecule type" value="Genomic_DNA"/>
</dbReference>
<evidence type="ECO:0000256" key="7">
    <source>
        <dbReference type="ARBA" id="ARBA00037847"/>
    </source>
</evidence>
<dbReference type="OrthoDB" id="1929172at2759"/>
<dbReference type="HOGENOM" id="CLU_066963_4_2_1"/>
<name>M7NT57_PNEMU</name>
<evidence type="ECO:0000256" key="2">
    <source>
        <dbReference type="ARBA" id="ARBA00007104"/>
    </source>
</evidence>
<reference evidence="13" key="1">
    <citation type="journal article" date="2016" name="Nat. Commun.">
        <title>Genome analysis of three Pneumocystis species reveals adaptation mechanisms to life exclusively in mammalian hosts.</title>
        <authorList>
            <person name="Ma L."/>
            <person name="Chen Z."/>
            <person name="Huang D.W."/>
            <person name="Kutty G."/>
            <person name="Ishihara M."/>
            <person name="Wang H."/>
            <person name="Abouelleil A."/>
            <person name="Bishop L."/>
            <person name="Davey E."/>
            <person name="Deng R."/>
            <person name="Deng X."/>
            <person name="Fan L."/>
            <person name="Fantoni G."/>
            <person name="Fitzgerald M."/>
            <person name="Gogineni E."/>
            <person name="Goldberg J.M."/>
            <person name="Handley G."/>
            <person name="Hu X."/>
            <person name="Huber C."/>
            <person name="Jiao X."/>
            <person name="Jones K."/>
            <person name="Levin J.Z."/>
            <person name="Liu Y."/>
            <person name="Macdonald P."/>
            <person name="Melnikov A."/>
            <person name="Raley C."/>
            <person name="Sassi M."/>
            <person name="Sherman B.T."/>
            <person name="Song X."/>
            <person name="Sykes S."/>
            <person name="Tran B."/>
            <person name="Walsh L."/>
            <person name="Xia Y."/>
            <person name="Yang J."/>
            <person name="Young S."/>
            <person name="Zeng Q."/>
            <person name="Zheng X."/>
            <person name="Stephens R."/>
            <person name="Nusbaum C."/>
            <person name="Birren B.W."/>
            <person name="Azadi P."/>
            <person name="Lempicki R.A."/>
            <person name="Cuomo C.A."/>
            <person name="Kovacs J.A."/>
        </authorList>
    </citation>
    <scope>NUCLEOTIDE SEQUENCE [LARGE SCALE GENOMIC DNA]</scope>
    <source>
        <strain evidence="13">B123</strain>
    </source>
</reference>
<keyword evidence="5 9" id="KW-1133">Transmembrane helix</keyword>
<dbReference type="SUPFAM" id="SSF101576">
    <property type="entry name" value="Supernatant protein factor (SPF), C-terminal domain"/>
    <property type="match status" value="1"/>
</dbReference>
<feature type="transmembrane region" description="Helical" evidence="9">
    <location>
        <begin position="172"/>
        <end position="194"/>
    </location>
</feature>
<dbReference type="VEuPathDB" id="FungiDB:PNEG_01522"/>
<dbReference type="InterPro" id="IPR015720">
    <property type="entry name" value="Emp24-like"/>
</dbReference>
<dbReference type="OMA" id="VGEYTFC"/>
<dbReference type="RefSeq" id="XP_007873466.1">
    <property type="nucleotide sequence ID" value="XM_007875275.1"/>
</dbReference>
<dbReference type="STRING" id="1069680.M7NT57"/>
<dbReference type="eggNOG" id="KOG1693">
    <property type="taxonomic scope" value="Eukaryota"/>
</dbReference>
<accession>M7NT57</accession>
<keyword evidence="13" id="KW-1185">Reference proteome</keyword>
<keyword evidence="3 8" id="KW-0812">Transmembrane</keyword>
<keyword evidence="6 9" id="KW-0472">Membrane</keyword>
<evidence type="ECO:0000256" key="1">
    <source>
        <dbReference type="ARBA" id="ARBA00004479"/>
    </source>
</evidence>
<feature type="signal peptide" evidence="10">
    <location>
        <begin position="1"/>
        <end position="16"/>
    </location>
</feature>
<gene>
    <name evidence="12" type="ORF">PNEG_01522</name>
</gene>